<evidence type="ECO:0000256" key="4">
    <source>
        <dbReference type="ARBA" id="ARBA00023004"/>
    </source>
</evidence>
<evidence type="ECO:0000313" key="9">
    <source>
        <dbReference type="Proteomes" id="UP000095751"/>
    </source>
</evidence>
<evidence type="ECO:0000256" key="7">
    <source>
        <dbReference type="SAM" id="Phobius"/>
    </source>
</evidence>
<dbReference type="GO" id="GO:0010436">
    <property type="term" value="F:carotenoid dioxygenase activity"/>
    <property type="evidence" value="ECO:0007669"/>
    <property type="project" value="TreeGrafter"/>
</dbReference>
<dbReference type="AlphaFoldDB" id="A0A1E7EZR0"/>
<keyword evidence="7" id="KW-1133">Transmembrane helix</keyword>
<dbReference type="KEGG" id="fcy:FRACYDRAFT_228160"/>
<evidence type="ECO:0000256" key="3">
    <source>
        <dbReference type="ARBA" id="ARBA00023002"/>
    </source>
</evidence>
<evidence type="ECO:0000313" key="8">
    <source>
        <dbReference type="EMBL" id="OEU11319.1"/>
    </source>
</evidence>
<feature type="binding site" evidence="5">
    <location>
        <position position="402"/>
    </location>
    <ligand>
        <name>Fe cation</name>
        <dbReference type="ChEBI" id="CHEBI:24875"/>
        <note>catalytic</note>
    </ligand>
</feature>
<feature type="transmembrane region" description="Helical" evidence="7">
    <location>
        <begin position="12"/>
        <end position="31"/>
    </location>
</feature>
<gene>
    <name evidence="8" type="primary">BCMO</name>
    <name evidence="8" type="ORF">FRACYDRAFT_228160</name>
</gene>
<feature type="binding site" evidence="5">
    <location>
        <position position="711"/>
    </location>
    <ligand>
        <name>Fe cation</name>
        <dbReference type="ChEBI" id="CHEBI:24875"/>
        <note>catalytic</note>
    </ligand>
</feature>
<dbReference type="EMBL" id="KV784369">
    <property type="protein sequence ID" value="OEU11319.1"/>
    <property type="molecule type" value="Genomic_DNA"/>
</dbReference>
<comment type="cofactor">
    <cofactor evidence="5">
        <name>Fe(2+)</name>
        <dbReference type="ChEBI" id="CHEBI:29033"/>
    </cofactor>
    <text evidence="5">Binds 1 Fe(2+) ion per subunit.</text>
</comment>
<dbReference type="GO" id="GO:0004497">
    <property type="term" value="F:monooxygenase activity"/>
    <property type="evidence" value="ECO:0007669"/>
    <property type="project" value="UniProtKB-KW"/>
</dbReference>
<keyword evidence="3" id="KW-0560">Oxidoreductase</keyword>
<feature type="region of interest" description="Disordered" evidence="6">
    <location>
        <begin position="530"/>
        <end position="549"/>
    </location>
</feature>
<accession>A0A1E7EZR0</accession>
<feature type="compositionally biased region" description="Low complexity" evidence="6">
    <location>
        <begin position="536"/>
        <end position="549"/>
    </location>
</feature>
<organism evidence="8 9">
    <name type="scientific">Fragilariopsis cylindrus CCMP1102</name>
    <dbReference type="NCBI Taxonomy" id="635003"/>
    <lineage>
        <taxon>Eukaryota</taxon>
        <taxon>Sar</taxon>
        <taxon>Stramenopiles</taxon>
        <taxon>Ochrophyta</taxon>
        <taxon>Bacillariophyta</taxon>
        <taxon>Bacillariophyceae</taxon>
        <taxon>Bacillariophycidae</taxon>
        <taxon>Bacillariales</taxon>
        <taxon>Bacillariaceae</taxon>
        <taxon>Fragilariopsis</taxon>
    </lineage>
</organism>
<keyword evidence="9" id="KW-1185">Reference proteome</keyword>
<name>A0A1E7EZR0_9STRA</name>
<evidence type="ECO:0000256" key="6">
    <source>
        <dbReference type="SAM" id="MobiDB-lite"/>
    </source>
</evidence>
<feature type="binding site" evidence="5">
    <location>
        <position position="339"/>
    </location>
    <ligand>
        <name>Fe cation</name>
        <dbReference type="ChEBI" id="CHEBI:24875"/>
        <note>catalytic</note>
    </ligand>
</feature>
<keyword evidence="2 5" id="KW-0479">Metal-binding</keyword>
<feature type="binding site" evidence="5">
    <location>
        <position position="474"/>
    </location>
    <ligand>
        <name>Fe cation</name>
        <dbReference type="ChEBI" id="CHEBI:24875"/>
        <note>catalytic</note>
    </ligand>
</feature>
<protein>
    <submittedName>
        <fullName evidence="8">Putative beta-carotene 15,15'-monooxygenase</fullName>
    </submittedName>
</protein>
<reference evidence="8 9" key="1">
    <citation type="submission" date="2016-09" db="EMBL/GenBank/DDBJ databases">
        <title>Extensive genetic diversity and differential bi-allelic expression allows diatom success in the polar Southern Ocean.</title>
        <authorList>
            <consortium name="DOE Joint Genome Institute"/>
            <person name="Mock T."/>
            <person name="Otillar R.P."/>
            <person name="Strauss J."/>
            <person name="Dupont C."/>
            <person name="Frickenhaus S."/>
            <person name="Maumus F."/>
            <person name="Mcmullan M."/>
            <person name="Sanges R."/>
            <person name="Schmutz J."/>
            <person name="Toseland A."/>
            <person name="Valas R."/>
            <person name="Veluchamy A."/>
            <person name="Ward B.J."/>
            <person name="Allen A."/>
            <person name="Barry K."/>
            <person name="Falciatore A."/>
            <person name="Ferrante M."/>
            <person name="Fortunato A.E."/>
            <person name="Gloeckner G."/>
            <person name="Gruber A."/>
            <person name="Hipkin R."/>
            <person name="Janech M."/>
            <person name="Kroth P."/>
            <person name="Leese F."/>
            <person name="Lindquist E."/>
            <person name="Lyon B.R."/>
            <person name="Martin J."/>
            <person name="Mayer C."/>
            <person name="Parker M."/>
            <person name="Quesneville H."/>
            <person name="Raymond J."/>
            <person name="Uhlig C."/>
            <person name="Valentin K.U."/>
            <person name="Worden A.Z."/>
            <person name="Armbrust E.V."/>
            <person name="Bowler C."/>
            <person name="Green B."/>
            <person name="Moulton V."/>
            <person name="Van Oosterhout C."/>
            <person name="Grigoriev I."/>
        </authorList>
    </citation>
    <scope>NUCLEOTIDE SEQUENCE [LARGE SCALE GENOMIC DNA]</scope>
    <source>
        <strain evidence="8 9">CCMP1102</strain>
    </source>
</reference>
<keyword evidence="7" id="KW-0812">Transmembrane</keyword>
<feature type="compositionally biased region" description="Low complexity" evidence="6">
    <location>
        <begin position="268"/>
        <end position="279"/>
    </location>
</feature>
<dbReference type="Proteomes" id="UP000095751">
    <property type="component" value="Unassembled WGS sequence"/>
</dbReference>
<keyword evidence="7" id="KW-0472">Membrane</keyword>
<dbReference type="GO" id="GO:0046872">
    <property type="term" value="F:metal ion binding"/>
    <property type="evidence" value="ECO:0007669"/>
    <property type="project" value="UniProtKB-KW"/>
</dbReference>
<evidence type="ECO:0000256" key="5">
    <source>
        <dbReference type="PIRSR" id="PIRSR604294-1"/>
    </source>
</evidence>
<dbReference type="GO" id="GO:0016121">
    <property type="term" value="P:carotene catabolic process"/>
    <property type="evidence" value="ECO:0007669"/>
    <property type="project" value="TreeGrafter"/>
</dbReference>
<keyword evidence="8" id="KW-0503">Monooxygenase</keyword>
<dbReference type="Pfam" id="PF03055">
    <property type="entry name" value="RPE65"/>
    <property type="match status" value="1"/>
</dbReference>
<dbReference type="OrthoDB" id="1069523at2759"/>
<dbReference type="PANTHER" id="PTHR10543">
    <property type="entry name" value="BETA-CAROTENE DIOXYGENASE"/>
    <property type="match status" value="1"/>
</dbReference>
<proteinExistence type="inferred from homology"/>
<keyword evidence="4 5" id="KW-0408">Iron</keyword>
<sequence length="720" mass="81235">MNIMMQNPNTNLSRIGGLIMIIAISMMAVLSSSSSSLPMPMSMMLMSVSAFTTTSTGTTTSSSSLIVSRLRRQRSNSRCYSTTADKMETATTTTKKKIDDLYDDDEDEKQRQRSITAKETWSTIALEPTNNMKRTINLLENTNNEIKVYNQKLYNEFITSIKGTYYINGLSSCQIGERLIHPFEAHGYCKSFVFNGKGQLDITCSIIETPLTKKELSVQKILNRGVMSSVEPGINNGSGIIGNIKNALSSQERDTANLTADLWPRPKTSTSSTSTSSSSTIDPVLIVCTDNGEPYALDPKTLQTKGKLVDVIPKLKPIFDPPNDESTGSSGKSNKFVAHTRYDEKLNRFIMCINTMIIPGEGKDENGKPDFKGNSKMEFLEFDDNFDLVSRRSHTTDFMVFHDWSLTENYYVVPKNPASLRWNNIAKFTFGLCIGTDVFEMNETINGKFILIPRHDSIEKVIEVPTNNFFNCFHFGPCFEQSTTTTITDNDRSNDELIINGCVFDYYTFGGEMGFNGNKQEFDPITWGSYGNERPTTSATSNTDTDSNAQPIIPPMAPPPQLDQFVIDLKDMKLKSITRIPNLIPVDMPNFNGDAKKLKYSYFLGASRPEGWFPFRQIVKLNLDTYQSWTYDAGDKQLVSEPMFIPRNNGNNENNNEDIDDDDGFIISIVHNSELKETKLMIWDTKIFEKEQPEPICEIYLHDVLFPWCVHGSYYPNYNP</sequence>
<dbReference type="InterPro" id="IPR004294">
    <property type="entry name" value="Carotenoid_Oase"/>
</dbReference>
<evidence type="ECO:0000256" key="1">
    <source>
        <dbReference type="ARBA" id="ARBA00006787"/>
    </source>
</evidence>
<evidence type="ECO:0000256" key="2">
    <source>
        <dbReference type="ARBA" id="ARBA00022723"/>
    </source>
</evidence>
<dbReference type="InParanoid" id="A0A1E7EZR0"/>
<comment type="similarity">
    <text evidence="1">Belongs to the carotenoid oxygenase family.</text>
</comment>
<dbReference type="PANTHER" id="PTHR10543:SF89">
    <property type="entry name" value="CAROTENOID 9,10(9',10')-CLEAVAGE DIOXYGENASE 1"/>
    <property type="match status" value="1"/>
</dbReference>
<feature type="region of interest" description="Disordered" evidence="6">
    <location>
        <begin position="258"/>
        <end position="279"/>
    </location>
</feature>